<evidence type="ECO:0000256" key="1">
    <source>
        <dbReference type="SAM" id="SignalP"/>
    </source>
</evidence>
<proteinExistence type="predicted"/>
<evidence type="ECO:0000313" key="4">
    <source>
        <dbReference type="Proteomes" id="UP001153620"/>
    </source>
</evidence>
<dbReference type="PROSITE" id="PS51257">
    <property type="entry name" value="PROKAR_LIPOPROTEIN"/>
    <property type="match status" value="1"/>
</dbReference>
<protein>
    <recommendedName>
        <fullName evidence="2">MD-2-related lipid-recognition domain-containing protein</fullName>
    </recommendedName>
</protein>
<dbReference type="Pfam" id="PF02221">
    <property type="entry name" value="E1_DerP2_DerF2"/>
    <property type="match status" value="1"/>
</dbReference>
<organism evidence="3 4">
    <name type="scientific">Chironomus riparius</name>
    <dbReference type="NCBI Taxonomy" id="315576"/>
    <lineage>
        <taxon>Eukaryota</taxon>
        <taxon>Metazoa</taxon>
        <taxon>Ecdysozoa</taxon>
        <taxon>Arthropoda</taxon>
        <taxon>Hexapoda</taxon>
        <taxon>Insecta</taxon>
        <taxon>Pterygota</taxon>
        <taxon>Neoptera</taxon>
        <taxon>Endopterygota</taxon>
        <taxon>Diptera</taxon>
        <taxon>Nematocera</taxon>
        <taxon>Chironomoidea</taxon>
        <taxon>Chironomidae</taxon>
        <taxon>Chironominae</taxon>
        <taxon>Chironomus</taxon>
    </lineage>
</organism>
<reference evidence="3" key="1">
    <citation type="submission" date="2022-01" db="EMBL/GenBank/DDBJ databases">
        <authorList>
            <person name="King R."/>
        </authorList>
    </citation>
    <scope>NUCLEOTIDE SEQUENCE</scope>
</reference>
<accession>A0A9N9S413</accession>
<feature type="domain" description="MD-2-related lipid-recognition" evidence="2">
    <location>
        <begin position="20"/>
        <end position="150"/>
    </location>
</feature>
<feature type="signal peptide" evidence="1">
    <location>
        <begin position="1"/>
        <end position="18"/>
    </location>
</feature>
<keyword evidence="1" id="KW-0732">Signal</keyword>
<evidence type="ECO:0000259" key="2">
    <source>
        <dbReference type="Pfam" id="PF02221"/>
    </source>
</evidence>
<gene>
    <name evidence="3" type="ORF">CHIRRI_LOCUS11903</name>
</gene>
<name>A0A9N9S413_9DIPT</name>
<dbReference type="InterPro" id="IPR014756">
    <property type="entry name" value="Ig_E-set"/>
</dbReference>
<feature type="chain" id="PRO_5040272988" description="MD-2-related lipid-recognition domain-containing protein" evidence="1">
    <location>
        <begin position="19"/>
        <end position="152"/>
    </location>
</feature>
<dbReference type="EMBL" id="OU895879">
    <property type="protein sequence ID" value="CAG9809071.1"/>
    <property type="molecule type" value="Genomic_DNA"/>
</dbReference>
<reference evidence="3" key="2">
    <citation type="submission" date="2022-10" db="EMBL/GenBank/DDBJ databases">
        <authorList>
            <consortium name="ENA_rothamsted_submissions"/>
            <consortium name="culmorum"/>
            <person name="King R."/>
        </authorList>
    </citation>
    <scope>NUCLEOTIDE SEQUENCE</scope>
</reference>
<dbReference type="Proteomes" id="UP001153620">
    <property type="component" value="Chromosome 3"/>
</dbReference>
<sequence>MFKLVLLSVLLALSGTQAFWTACSGILAPTNIVSDVCSGSSCTVRRGQTFTAQATITFTQAHARLDTRITVFLLGVGINVPQDPPHDNVCNNLYRDGVLAGCPTVPGAAHVWNIEMLVTNLTPTANNARVRFEGLENGVSQVCADVTATITA</sequence>
<dbReference type="SUPFAM" id="SSF81296">
    <property type="entry name" value="E set domains"/>
    <property type="match status" value="1"/>
</dbReference>
<dbReference type="AlphaFoldDB" id="A0A9N9S413"/>
<dbReference type="InterPro" id="IPR003172">
    <property type="entry name" value="ML_dom"/>
</dbReference>
<evidence type="ECO:0000313" key="3">
    <source>
        <dbReference type="EMBL" id="CAG9809071.1"/>
    </source>
</evidence>
<keyword evidence="4" id="KW-1185">Reference proteome</keyword>
<dbReference type="Gene3D" id="2.60.40.770">
    <property type="match status" value="1"/>
</dbReference>